<organism evidence="2 3">
    <name type="scientific">Pseudoroseicyclus tamaricis</name>
    <dbReference type="NCBI Taxonomy" id="2705421"/>
    <lineage>
        <taxon>Bacteria</taxon>
        <taxon>Pseudomonadati</taxon>
        <taxon>Pseudomonadota</taxon>
        <taxon>Alphaproteobacteria</taxon>
        <taxon>Rhodobacterales</taxon>
        <taxon>Paracoccaceae</taxon>
        <taxon>Pseudoroseicyclus</taxon>
    </lineage>
</organism>
<evidence type="ECO:0000256" key="1">
    <source>
        <dbReference type="SAM" id="SignalP"/>
    </source>
</evidence>
<evidence type="ECO:0000313" key="2">
    <source>
        <dbReference type="EMBL" id="NDU99385.1"/>
    </source>
</evidence>
<dbReference type="InterPro" id="IPR023373">
    <property type="entry name" value="YmcC_sf"/>
</dbReference>
<proteinExistence type="predicted"/>
<feature type="signal peptide" evidence="1">
    <location>
        <begin position="1"/>
        <end position="19"/>
    </location>
</feature>
<dbReference type="Proteomes" id="UP000474757">
    <property type="component" value="Unassembled WGS sequence"/>
</dbReference>
<dbReference type="Gene3D" id="2.40.360.10">
    <property type="entry name" value="YmcC-like"/>
    <property type="match status" value="1"/>
</dbReference>
<feature type="chain" id="PRO_5025487043" evidence="1">
    <location>
        <begin position="20"/>
        <end position="199"/>
    </location>
</feature>
<gene>
    <name evidence="2" type="ORF">GZA08_00190</name>
</gene>
<accession>A0A6B2JZ35</accession>
<protein>
    <submittedName>
        <fullName evidence="2">YjbF family lipoprotein</fullName>
    </submittedName>
</protein>
<comment type="caution">
    <text evidence="2">The sequence shown here is derived from an EMBL/GenBank/DDBJ whole genome shotgun (WGS) entry which is preliminary data.</text>
</comment>
<evidence type="ECO:0000313" key="3">
    <source>
        <dbReference type="Proteomes" id="UP000474757"/>
    </source>
</evidence>
<reference evidence="2 3" key="1">
    <citation type="submission" date="2020-02" db="EMBL/GenBank/DDBJ databases">
        <title>Pseudoroseicyclus tamarix, sp. nov., isolated from offshore sediment of a Tamarix chinensis forest.</title>
        <authorList>
            <person name="Gai Y."/>
        </authorList>
    </citation>
    <scope>NUCLEOTIDE SEQUENCE [LARGE SCALE GENOMIC DNA]</scope>
    <source>
        <strain evidence="2 3">CLL3-39</strain>
    </source>
</reference>
<sequence>MIARLAGLGALLLSLGACTLPSGGTPSIAPPFRGIAADQAGAPRLIVGLEELGFTGVMALVQSRAGYRTYMSADDISVTLNNGMLVATRGFGDDLASTDASQTAAYLASGRTGQVERYHGFYTGGEDVLLRAYVCEITPGQGTTIQTASGPVPVRAVVESCRNPEQAFTNYYYFNASGALVASAQWAGEGLGRLLLQPQ</sequence>
<name>A0A6B2JZ35_9RHOB</name>
<dbReference type="Pfam" id="PF11102">
    <property type="entry name" value="YjbF"/>
    <property type="match status" value="1"/>
</dbReference>
<keyword evidence="2" id="KW-0449">Lipoprotein</keyword>
<dbReference type="RefSeq" id="WP_163888827.1">
    <property type="nucleotide sequence ID" value="NZ_JAAFYS010000001.1"/>
</dbReference>
<keyword evidence="3" id="KW-1185">Reference proteome</keyword>
<dbReference type="EMBL" id="JAAGAB010000001">
    <property type="protein sequence ID" value="NDU99385.1"/>
    <property type="molecule type" value="Genomic_DNA"/>
</dbReference>
<keyword evidence="1" id="KW-0732">Signal</keyword>
<dbReference type="SUPFAM" id="SSF159270">
    <property type="entry name" value="YmcC-like"/>
    <property type="match status" value="1"/>
</dbReference>
<dbReference type="PROSITE" id="PS51257">
    <property type="entry name" value="PROKAR_LIPOPROTEIN"/>
    <property type="match status" value="1"/>
</dbReference>
<dbReference type="InterPro" id="IPR021308">
    <property type="entry name" value="GfcB"/>
</dbReference>
<dbReference type="AlphaFoldDB" id="A0A6B2JZ35"/>